<dbReference type="GO" id="GO:0004523">
    <property type="term" value="F:RNA-DNA hybrid ribonuclease activity"/>
    <property type="evidence" value="ECO:0007669"/>
    <property type="project" value="InterPro"/>
</dbReference>
<dbReference type="Gene3D" id="3.30.420.10">
    <property type="entry name" value="Ribonuclease H-like superfamily/Ribonuclease H"/>
    <property type="match status" value="1"/>
</dbReference>
<dbReference type="SUPFAM" id="SSF53098">
    <property type="entry name" value="Ribonuclease H-like"/>
    <property type="match status" value="1"/>
</dbReference>
<dbReference type="InterPro" id="IPR012337">
    <property type="entry name" value="RNaseH-like_sf"/>
</dbReference>
<dbReference type="AlphaFoldDB" id="A0AAV0DDG1"/>
<dbReference type="PANTHER" id="PTHR47074">
    <property type="entry name" value="BNAC02G40300D PROTEIN"/>
    <property type="match status" value="1"/>
</dbReference>
<dbReference type="EMBL" id="CAMAPF010000084">
    <property type="protein sequence ID" value="CAH9095283.1"/>
    <property type="molecule type" value="Genomic_DNA"/>
</dbReference>
<feature type="domain" description="RNase H type-1" evidence="1">
    <location>
        <begin position="15"/>
        <end position="121"/>
    </location>
</feature>
<sequence length="162" mass="17954">MLKLNIDAAVRVNGCRLGWCLRDDRGNFVATATRSWPGKLSPLGAEMIGIREALSWVKERGWTHIEVETDSFRAITEILHGSSCSSIGLVSNDIKDLAKKFSISICHVLRSANKIAHAIARVACSLFDLCSCIYYPPFIVSVLANDLLNDKFPSCKKQKQKT</sequence>
<dbReference type="Pfam" id="PF13456">
    <property type="entry name" value="RVT_3"/>
    <property type="match status" value="1"/>
</dbReference>
<evidence type="ECO:0000313" key="2">
    <source>
        <dbReference type="EMBL" id="CAH9095283.1"/>
    </source>
</evidence>
<protein>
    <recommendedName>
        <fullName evidence="1">RNase H type-1 domain-containing protein</fullName>
    </recommendedName>
</protein>
<reference evidence="2" key="1">
    <citation type="submission" date="2022-07" db="EMBL/GenBank/DDBJ databases">
        <authorList>
            <person name="Macas J."/>
            <person name="Novak P."/>
            <person name="Neumann P."/>
        </authorList>
    </citation>
    <scope>NUCLEOTIDE SEQUENCE</scope>
</reference>
<proteinExistence type="predicted"/>
<dbReference type="Proteomes" id="UP001152523">
    <property type="component" value="Unassembled WGS sequence"/>
</dbReference>
<dbReference type="CDD" id="cd06222">
    <property type="entry name" value="RNase_H_like"/>
    <property type="match status" value="1"/>
</dbReference>
<dbReference type="InterPro" id="IPR036397">
    <property type="entry name" value="RNaseH_sf"/>
</dbReference>
<comment type="caution">
    <text evidence="2">The sequence shown here is derived from an EMBL/GenBank/DDBJ whole genome shotgun (WGS) entry which is preliminary data.</text>
</comment>
<keyword evidence="3" id="KW-1185">Reference proteome</keyword>
<dbReference type="InterPro" id="IPR002156">
    <property type="entry name" value="RNaseH_domain"/>
</dbReference>
<evidence type="ECO:0000259" key="1">
    <source>
        <dbReference type="Pfam" id="PF13456"/>
    </source>
</evidence>
<evidence type="ECO:0000313" key="3">
    <source>
        <dbReference type="Proteomes" id="UP001152523"/>
    </source>
</evidence>
<dbReference type="GO" id="GO:0003676">
    <property type="term" value="F:nucleic acid binding"/>
    <property type="evidence" value="ECO:0007669"/>
    <property type="project" value="InterPro"/>
</dbReference>
<organism evidence="2 3">
    <name type="scientific">Cuscuta epithymum</name>
    <dbReference type="NCBI Taxonomy" id="186058"/>
    <lineage>
        <taxon>Eukaryota</taxon>
        <taxon>Viridiplantae</taxon>
        <taxon>Streptophyta</taxon>
        <taxon>Embryophyta</taxon>
        <taxon>Tracheophyta</taxon>
        <taxon>Spermatophyta</taxon>
        <taxon>Magnoliopsida</taxon>
        <taxon>eudicotyledons</taxon>
        <taxon>Gunneridae</taxon>
        <taxon>Pentapetalae</taxon>
        <taxon>asterids</taxon>
        <taxon>lamiids</taxon>
        <taxon>Solanales</taxon>
        <taxon>Convolvulaceae</taxon>
        <taxon>Cuscuteae</taxon>
        <taxon>Cuscuta</taxon>
        <taxon>Cuscuta subgen. Cuscuta</taxon>
    </lineage>
</organism>
<dbReference type="InterPro" id="IPR052929">
    <property type="entry name" value="RNase_H-like_EbsB-rel"/>
</dbReference>
<gene>
    <name evidence="2" type="ORF">CEPIT_LOCUS13212</name>
</gene>
<dbReference type="PANTHER" id="PTHR47074:SF11">
    <property type="entry name" value="REVERSE TRANSCRIPTASE-LIKE PROTEIN"/>
    <property type="match status" value="1"/>
</dbReference>
<dbReference type="InterPro" id="IPR044730">
    <property type="entry name" value="RNase_H-like_dom_plant"/>
</dbReference>
<accession>A0AAV0DDG1</accession>
<name>A0AAV0DDG1_9ASTE</name>